<evidence type="ECO:0000256" key="1">
    <source>
        <dbReference type="SAM" id="Phobius"/>
    </source>
</evidence>
<dbReference type="Proteomes" id="UP000509702">
    <property type="component" value="Plasmid unnamed4"/>
</dbReference>
<feature type="transmembrane region" description="Helical" evidence="1">
    <location>
        <begin position="960"/>
        <end position="979"/>
    </location>
</feature>
<dbReference type="PANTHER" id="PTHR32063">
    <property type="match status" value="1"/>
</dbReference>
<dbReference type="SUPFAM" id="SSF82714">
    <property type="entry name" value="Multidrug efflux transporter AcrB TolC docking domain, DN and DC subdomains"/>
    <property type="match status" value="2"/>
</dbReference>
<feature type="transmembrane region" description="Helical" evidence="1">
    <location>
        <begin position="464"/>
        <end position="486"/>
    </location>
</feature>
<dbReference type="EMBL" id="CP054618">
    <property type="protein sequence ID" value="QKS50365.1"/>
    <property type="molecule type" value="Genomic_DNA"/>
</dbReference>
<dbReference type="InterPro" id="IPR027463">
    <property type="entry name" value="AcrB_DN_DC_subdom"/>
</dbReference>
<dbReference type="GO" id="GO:0042910">
    <property type="term" value="F:xenobiotic transmembrane transporter activity"/>
    <property type="evidence" value="ECO:0007669"/>
    <property type="project" value="TreeGrafter"/>
</dbReference>
<accession>A0A6N1AFA9</accession>
<geneLocation type="plasmid" evidence="2 3">
    <name>unnamed4</name>
</geneLocation>
<evidence type="ECO:0000313" key="2">
    <source>
        <dbReference type="EMBL" id="QKS50365.1"/>
    </source>
</evidence>
<reference evidence="2 3" key="1">
    <citation type="submission" date="2020-06" db="EMBL/GenBank/DDBJ databases">
        <title>Complete genome of Azosprillum oryzae KACC14407.</title>
        <authorList>
            <person name="Kim M."/>
            <person name="Park Y.-J."/>
            <person name="Shin J.-H."/>
        </authorList>
    </citation>
    <scope>NUCLEOTIDE SEQUENCE [LARGE SCALE GENOMIC DNA]</scope>
    <source>
        <strain evidence="2 3">KACC 14407</strain>
        <plasmid evidence="2 3">unnamed4</plasmid>
    </source>
</reference>
<evidence type="ECO:0000313" key="3">
    <source>
        <dbReference type="Proteomes" id="UP000509702"/>
    </source>
</evidence>
<feature type="transmembrane region" description="Helical" evidence="1">
    <location>
        <begin position="336"/>
        <end position="353"/>
    </location>
</feature>
<dbReference type="RefSeq" id="WP_149199737.1">
    <property type="nucleotide sequence ID" value="NZ_BSOV01000035.1"/>
</dbReference>
<dbReference type="OrthoDB" id="9798415at2"/>
<dbReference type="SUPFAM" id="SSF82866">
    <property type="entry name" value="Multidrug efflux transporter AcrB transmembrane domain"/>
    <property type="match status" value="2"/>
</dbReference>
<sequence length="1030" mass="112126">MSLNLSAIAVRERAVTLFFILLLAAGGAFAFVMLGRAEDPSFTIKTLTVTSVWPGATAREMQDLVAEPLEKRLQELSWYDRVETTTRPGYAYMTLTLKDSTPPAKVQEEFYQARKKMGDETRNLPPGVLGPFVNDEYSDVSFALYALNAKGLPMRELARQAETIRQDLLHVPGVKKVNILDERPERIFVEFSYTKLATLGVSAQDIIAALQRQNTVTPSGSIDTQGPQVFIRIDGAYDGVQAIADTPIVAAGRTLKLSDIAEVRRGYEDPPTYIIRHQGESTVMLATVMQEGWDGLALGKALEERAAGIARSLPLGMTLDKVTDQAVNITSAVDEFMIKFAMALGVVLLVSLLSLGWRVGIVVAAAVPLTLAVVFLIMLETGRFFDRITLGALILSLGLLVDDAIIAIEVMVVKMEEGVDRIRAAAYAWSHTAAPMLSGTLVTIAGFLPVGFARSTAGEYAGNIFWVVGFSLIVSWIVAVIFTPYLGVKMLPAIKPVPGGHEAIYGTPNYQRLRRVISFAVRHKIVTCGVVGLAFAAAIVGMGGVKQQFFPTSDRPEVLVEVRLPEGTSIETTTASVQKIERWLAEQPEAKIVTSYIGQGAPRFFIALSPELPDPAFAKIVVLTPDAEARETLKHRLRQSVAQGLVPEAYVRVTQLVFGPYTPFPVEFRVMGPDPAKLYDISEKALAIMRSVPDVRQANRDWGNRTPVLRFTPDQDRLNLIGLSPAEVGQQLQFLLTGIAVTQVRENIRNVPIVARSAGGERLDPARLADFSLTSRTGQQIPLDQIGHADIRLEEPMMKRRDRTSVITIRSDYNEATQPPEVSKQIMTALQPLIASLPAGYRIEAGGSIEEANKANTALGKVFPVMIAAMLVFIMLQVRSFSMMAMVLLTAPLGVVGVVPMLLAFNQPFGFNAILGLIGLAGILMRNTLILTEQIKENQAAGLDDYHAVIEATVQRTRPVILTALAAVLAFIPLTHSVFWGSMAYTLIGGTAVGTVLILLFLPALYAAWFRIKPATVSDTSSSHARLGVI</sequence>
<dbReference type="InterPro" id="IPR001036">
    <property type="entry name" value="Acrflvin-R"/>
</dbReference>
<feature type="transmembrane region" description="Helical" evidence="1">
    <location>
        <begin position="909"/>
        <end position="929"/>
    </location>
</feature>
<dbReference type="AlphaFoldDB" id="A0A6N1AFA9"/>
<dbReference type="Pfam" id="PF00873">
    <property type="entry name" value="ACR_tran"/>
    <property type="match status" value="1"/>
</dbReference>
<feature type="transmembrane region" description="Helical" evidence="1">
    <location>
        <begin position="525"/>
        <end position="545"/>
    </location>
</feature>
<name>A0A6N1AFA9_9PROT</name>
<feature type="transmembrane region" description="Helical" evidence="1">
    <location>
        <begin position="985"/>
        <end position="1009"/>
    </location>
</feature>
<feature type="transmembrane region" description="Helical" evidence="1">
    <location>
        <begin position="391"/>
        <end position="412"/>
    </location>
</feature>
<dbReference type="Gene3D" id="3.30.70.1320">
    <property type="entry name" value="Multidrug efflux transporter AcrB pore domain like"/>
    <property type="match status" value="1"/>
</dbReference>
<protein>
    <submittedName>
        <fullName evidence="2">Efflux RND transporter permease subunit</fullName>
    </submittedName>
</protein>
<keyword evidence="1" id="KW-0472">Membrane</keyword>
<feature type="transmembrane region" description="Helical" evidence="1">
    <location>
        <begin position="858"/>
        <end position="876"/>
    </location>
</feature>
<gene>
    <name evidence="2" type="ORF">HUE56_07395</name>
</gene>
<proteinExistence type="predicted"/>
<dbReference type="PRINTS" id="PR00702">
    <property type="entry name" value="ACRIFLAVINRP"/>
</dbReference>
<dbReference type="PANTHER" id="PTHR32063:SF18">
    <property type="entry name" value="CATION EFFLUX SYSTEM PROTEIN"/>
    <property type="match status" value="1"/>
</dbReference>
<keyword evidence="3" id="KW-1185">Reference proteome</keyword>
<keyword evidence="1" id="KW-0812">Transmembrane</keyword>
<dbReference type="GO" id="GO:0005886">
    <property type="term" value="C:plasma membrane"/>
    <property type="evidence" value="ECO:0007669"/>
    <property type="project" value="TreeGrafter"/>
</dbReference>
<organism evidence="2 3">
    <name type="scientific">Azospirillum oryzae</name>
    <dbReference type="NCBI Taxonomy" id="286727"/>
    <lineage>
        <taxon>Bacteria</taxon>
        <taxon>Pseudomonadati</taxon>
        <taxon>Pseudomonadota</taxon>
        <taxon>Alphaproteobacteria</taxon>
        <taxon>Rhodospirillales</taxon>
        <taxon>Azospirillaceae</taxon>
        <taxon>Azospirillum</taxon>
    </lineage>
</organism>
<feature type="transmembrane region" description="Helical" evidence="1">
    <location>
        <begin position="433"/>
        <end position="452"/>
    </location>
</feature>
<feature type="transmembrane region" description="Helical" evidence="1">
    <location>
        <begin position="360"/>
        <end position="379"/>
    </location>
</feature>
<dbReference type="SUPFAM" id="SSF82693">
    <property type="entry name" value="Multidrug efflux transporter AcrB pore domain, PN1, PN2, PC1 and PC2 subdomains"/>
    <property type="match status" value="3"/>
</dbReference>
<feature type="transmembrane region" description="Helical" evidence="1">
    <location>
        <begin position="883"/>
        <end position="903"/>
    </location>
</feature>
<dbReference type="KEGG" id="aoz:HUE56_07395"/>
<keyword evidence="1" id="KW-1133">Transmembrane helix</keyword>
<dbReference type="Gene3D" id="1.20.1640.10">
    <property type="entry name" value="Multidrug efflux transporter AcrB transmembrane domain"/>
    <property type="match status" value="2"/>
</dbReference>
<dbReference type="Gene3D" id="3.30.2090.10">
    <property type="entry name" value="Multidrug efflux transporter AcrB TolC docking domain, DN and DC subdomains"/>
    <property type="match status" value="2"/>
</dbReference>
<keyword evidence="2" id="KW-0614">Plasmid</keyword>
<dbReference type="Gene3D" id="3.30.70.1440">
    <property type="entry name" value="Multidrug efflux transporter AcrB pore domain"/>
    <property type="match status" value="1"/>
</dbReference>
<dbReference type="Gene3D" id="3.30.70.1430">
    <property type="entry name" value="Multidrug efflux transporter AcrB pore domain"/>
    <property type="match status" value="2"/>
</dbReference>